<dbReference type="GO" id="GO:0006777">
    <property type="term" value="P:Mo-molybdopterin cofactor biosynthetic process"/>
    <property type="evidence" value="ECO:0007669"/>
    <property type="project" value="UniProtKB-KW"/>
</dbReference>
<evidence type="ECO:0000256" key="3">
    <source>
        <dbReference type="ARBA" id="ARBA00022723"/>
    </source>
</evidence>
<keyword evidence="5" id="KW-0460">Magnesium</keyword>
<dbReference type="AlphaFoldDB" id="T0GNA8"/>
<dbReference type="GO" id="GO:0005525">
    <property type="term" value="F:GTP binding"/>
    <property type="evidence" value="ECO:0007669"/>
    <property type="project" value="UniProtKB-KW"/>
</dbReference>
<dbReference type="GO" id="GO:0016779">
    <property type="term" value="F:nucleotidyltransferase activity"/>
    <property type="evidence" value="ECO:0007669"/>
    <property type="project" value="TreeGrafter"/>
</dbReference>
<dbReference type="STRING" id="1049789.LEP1GSC050_1026"/>
<keyword evidence="4" id="KW-0547">Nucleotide-binding</keyword>
<accession>T0GNA8</accession>
<sequence>MELPSGPRVASMTTDIEPIGVVLAGGFSSRMGRDKGLLPIGIGKYFLTRCIRRLSFVCSRILVSVRSDQISEYSTFVSKKDLVCDLPFSFGGPLVGLLSVFSFCRENRILSPLLTLPVDMPFVRVRSLARIKKAGEQFPQGVFCRIKGELEPICGLFPYSYLEDWMKEWEEGSLSEVSPKSKLENRNLVLFDLSEQEEKFFKNINFPSEYIRIR</sequence>
<evidence type="ECO:0000313" key="9">
    <source>
        <dbReference type="EMBL" id="EQA46823.1"/>
    </source>
</evidence>
<evidence type="ECO:0000256" key="4">
    <source>
        <dbReference type="ARBA" id="ARBA00022741"/>
    </source>
</evidence>
<evidence type="ECO:0000256" key="2">
    <source>
        <dbReference type="ARBA" id="ARBA00022679"/>
    </source>
</evidence>
<evidence type="ECO:0000256" key="5">
    <source>
        <dbReference type="ARBA" id="ARBA00022842"/>
    </source>
</evidence>
<keyword evidence="2" id="KW-0808">Transferase</keyword>
<proteinExistence type="predicted"/>
<dbReference type="PANTHER" id="PTHR19136:SF81">
    <property type="entry name" value="MOLYBDENUM COFACTOR GUANYLYLTRANSFERASE"/>
    <property type="match status" value="1"/>
</dbReference>
<keyword evidence="1" id="KW-0963">Cytoplasm</keyword>
<evidence type="ECO:0000259" key="8">
    <source>
        <dbReference type="Pfam" id="PF12804"/>
    </source>
</evidence>
<dbReference type="InterPro" id="IPR013482">
    <property type="entry name" value="Molybde_CF_guanTrfase"/>
</dbReference>
<dbReference type="Gene3D" id="3.90.550.10">
    <property type="entry name" value="Spore Coat Polysaccharide Biosynthesis Protein SpsA, Chain A"/>
    <property type="match status" value="1"/>
</dbReference>
<keyword evidence="10" id="KW-1185">Reference proteome</keyword>
<keyword evidence="6" id="KW-0342">GTP-binding</keyword>
<evidence type="ECO:0000256" key="1">
    <source>
        <dbReference type="ARBA" id="ARBA00022490"/>
    </source>
</evidence>
<keyword evidence="7" id="KW-0501">Molybdenum cofactor biosynthesis</keyword>
<reference evidence="9" key="1">
    <citation type="submission" date="2013-05" db="EMBL/GenBank/DDBJ databases">
        <authorList>
            <person name="Harkins D.M."/>
            <person name="Durkin A.S."/>
            <person name="Brinkac L.M."/>
            <person name="Haft D.H."/>
            <person name="Selengut J.D."/>
            <person name="Sanka R."/>
            <person name="DePew J."/>
            <person name="Purushe J."/>
            <person name="Hartskeerl R.A."/>
            <person name="Ahmed A."/>
            <person name="van der Linden H."/>
            <person name="Goris M.G.A."/>
            <person name="Vinetz J.M."/>
            <person name="Sutton G.G."/>
            <person name="Nierman W.C."/>
            <person name="Fouts D.E."/>
        </authorList>
    </citation>
    <scope>NUCLEOTIDE SEQUENCE [LARGE SCALE GENOMIC DNA]</scope>
    <source>
        <strain evidence="9">5399</strain>
    </source>
</reference>
<evidence type="ECO:0000256" key="6">
    <source>
        <dbReference type="ARBA" id="ARBA00023134"/>
    </source>
</evidence>
<protein>
    <submittedName>
        <fullName evidence="9">MobA-like NTP transferase domain protein</fullName>
    </submittedName>
</protein>
<dbReference type="Pfam" id="PF12804">
    <property type="entry name" value="NTP_transf_3"/>
    <property type="match status" value="1"/>
</dbReference>
<organism evidence="9 10">
    <name type="scientific">Leptospira broomii serovar Hurstbridge str. 5399</name>
    <dbReference type="NCBI Taxonomy" id="1049789"/>
    <lineage>
        <taxon>Bacteria</taxon>
        <taxon>Pseudomonadati</taxon>
        <taxon>Spirochaetota</taxon>
        <taxon>Spirochaetia</taxon>
        <taxon>Leptospirales</taxon>
        <taxon>Leptospiraceae</taxon>
        <taxon>Leptospira</taxon>
    </lineage>
</organism>
<dbReference type="EMBL" id="AHMO02000004">
    <property type="protein sequence ID" value="EQA46823.1"/>
    <property type="molecule type" value="Genomic_DNA"/>
</dbReference>
<dbReference type="Proteomes" id="UP000015454">
    <property type="component" value="Unassembled WGS sequence"/>
</dbReference>
<comment type="caution">
    <text evidence="9">The sequence shown here is derived from an EMBL/GenBank/DDBJ whole genome shotgun (WGS) entry which is preliminary data.</text>
</comment>
<gene>
    <name evidence="9" type="ORF">LEP1GSC050_1026</name>
</gene>
<dbReference type="GO" id="GO:0046872">
    <property type="term" value="F:metal ion binding"/>
    <property type="evidence" value="ECO:0007669"/>
    <property type="project" value="UniProtKB-KW"/>
</dbReference>
<evidence type="ECO:0000256" key="7">
    <source>
        <dbReference type="ARBA" id="ARBA00023150"/>
    </source>
</evidence>
<keyword evidence="3" id="KW-0479">Metal-binding</keyword>
<name>T0GNA8_9LEPT</name>
<dbReference type="InterPro" id="IPR025877">
    <property type="entry name" value="MobA-like_NTP_Trfase"/>
</dbReference>
<dbReference type="CDD" id="cd02503">
    <property type="entry name" value="MobA"/>
    <property type="match status" value="1"/>
</dbReference>
<dbReference type="PANTHER" id="PTHR19136">
    <property type="entry name" value="MOLYBDENUM COFACTOR GUANYLYLTRANSFERASE"/>
    <property type="match status" value="1"/>
</dbReference>
<dbReference type="SUPFAM" id="SSF53448">
    <property type="entry name" value="Nucleotide-diphospho-sugar transferases"/>
    <property type="match status" value="1"/>
</dbReference>
<feature type="domain" description="MobA-like NTP transferase" evidence="8">
    <location>
        <begin position="20"/>
        <end position="169"/>
    </location>
</feature>
<dbReference type="InterPro" id="IPR029044">
    <property type="entry name" value="Nucleotide-diphossugar_trans"/>
</dbReference>
<evidence type="ECO:0000313" key="10">
    <source>
        <dbReference type="Proteomes" id="UP000015454"/>
    </source>
</evidence>